<dbReference type="Pfam" id="PF01535">
    <property type="entry name" value="PPR"/>
    <property type="match status" value="6"/>
</dbReference>
<dbReference type="EMBL" id="JAXQNO010000003">
    <property type="protein sequence ID" value="KAK4800714.1"/>
    <property type="molecule type" value="Genomic_DNA"/>
</dbReference>
<feature type="repeat" description="PPR" evidence="2">
    <location>
        <begin position="323"/>
        <end position="357"/>
    </location>
</feature>
<dbReference type="NCBIfam" id="TIGR00756">
    <property type="entry name" value="PPR"/>
    <property type="match status" value="4"/>
</dbReference>
<evidence type="ECO:0000256" key="2">
    <source>
        <dbReference type="PROSITE-ProRule" id="PRU00708"/>
    </source>
</evidence>
<dbReference type="SUPFAM" id="SSF48452">
    <property type="entry name" value="TPR-like"/>
    <property type="match status" value="1"/>
</dbReference>
<reference evidence="3 4" key="1">
    <citation type="journal article" date="2023" name="Hortic Res">
        <title>Pangenome of water caltrop reveals structural variations and asymmetric subgenome divergence after allopolyploidization.</title>
        <authorList>
            <person name="Zhang X."/>
            <person name="Chen Y."/>
            <person name="Wang L."/>
            <person name="Yuan Y."/>
            <person name="Fang M."/>
            <person name="Shi L."/>
            <person name="Lu R."/>
            <person name="Comes H.P."/>
            <person name="Ma Y."/>
            <person name="Chen Y."/>
            <person name="Huang G."/>
            <person name="Zhou Y."/>
            <person name="Zheng Z."/>
            <person name="Qiu Y."/>
        </authorList>
    </citation>
    <scope>NUCLEOTIDE SEQUENCE [LARGE SCALE GENOMIC DNA]</scope>
    <source>
        <strain evidence="3">F231</strain>
    </source>
</reference>
<feature type="repeat" description="PPR" evidence="2">
    <location>
        <begin position="190"/>
        <end position="220"/>
    </location>
</feature>
<dbReference type="GO" id="GO:0009451">
    <property type="term" value="P:RNA modification"/>
    <property type="evidence" value="ECO:0007669"/>
    <property type="project" value="InterPro"/>
</dbReference>
<feature type="repeat" description="PPR" evidence="2">
    <location>
        <begin position="424"/>
        <end position="458"/>
    </location>
</feature>
<dbReference type="Gene3D" id="1.25.40.10">
    <property type="entry name" value="Tetratricopeptide repeat domain"/>
    <property type="match status" value="4"/>
</dbReference>
<evidence type="ECO:0000313" key="4">
    <source>
        <dbReference type="Proteomes" id="UP001346149"/>
    </source>
</evidence>
<evidence type="ECO:0008006" key="5">
    <source>
        <dbReference type="Google" id="ProtNLM"/>
    </source>
</evidence>
<evidence type="ECO:0000256" key="1">
    <source>
        <dbReference type="ARBA" id="ARBA00022737"/>
    </source>
</evidence>
<dbReference type="InterPro" id="IPR046848">
    <property type="entry name" value="E_motif"/>
</dbReference>
<dbReference type="InterPro" id="IPR002885">
    <property type="entry name" value="PPR_rpt"/>
</dbReference>
<proteinExistence type="predicted"/>
<sequence>MRIARNALSQLHRVDGLVDCRAYARLLQYFSDRRHLRQGQQLHARLVLHAVTIDNYLASKLINFYSKLNRLSEARRVFDGIPRRNLLSWNALLIGFTIRGRFRDTLGLFSSLVTCESEALKPDGYTVSCALKALSALSSSRRLPREIHGFVVCRGLDFNIFVMNGLITLYSRCNDVCSARKLFDRMPERDTVTWNSMIAGYSQAGFCEECKELYREMLGLAELRPDEVTAVSILQACGHSKDLLFGTQVHQLLLNNGVKMQTSLRNALIGFYAKCGSLGYAQELFDGMEEKDEFTYGSIISGYMVHGFVEQGMNVFSQMGTPSLSTWNAVISGLVQNGHHQKIADLFREMLASGVEPNPFTLSSILPAFSHLSSLKGAKEIHAFSVRKSYHQNIYVATAIIDAYAKLGLLEGARNVFDRSRERSLIIWTAIISAYSAHGDANRAIGLFNEMLCTGIKPDEITFTSALAACAHTGMVDEAWKIFDSMLLNYGIEPMVEQYACMVDVMSRGKRLSEAAEFIQKMPIEPNAEVWGALLNGASLLGDVEMGKLAFDHLFEVEPESTRNYIIMANLYAQAGRWEEADRIREKMNRVGLNKTAGSSWIEKAGKGS</sequence>
<evidence type="ECO:0000313" key="3">
    <source>
        <dbReference type="EMBL" id="KAK4800714.1"/>
    </source>
</evidence>
<keyword evidence="4" id="KW-1185">Reference proteome</keyword>
<dbReference type="PANTHER" id="PTHR47926:SF472">
    <property type="entry name" value="REPEAT (PPR) SUPERFAMILY PROTEIN, PUTATIVE-RELATED"/>
    <property type="match status" value="1"/>
</dbReference>
<accession>A0AAN7M9C1</accession>
<dbReference type="Pfam" id="PF13041">
    <property type="entry name" value="PPR_2"/>
    <property type="match status" value="2"/>
</dbReference>
<feature type="repeat" description="PPR" evidence="2">
    <location>
        <begin position="561"/>
        <end position="595"/>
    </location>
</feature>
<keyword evidence="1" id="KW-0677">Repeat</keyword>
<dbReference type="FunFam" id="1.25.40.10:FF:000090">
    <property type="entry name" value="Pentatricopeptide repeat-containing protein, chloroplastic"/>
    <property type="match status" value="1"/>
</dbReference>
<feature type="repeat" description="PPR" evidence="2">
    <location>
        <begin position="459"/>
        <end position="494"/>
    </location>
</feature>
<dbReference type="Pfam" id="PF20431">
    <property type="entry name" value="E_motif"/>
    <property type="match status" value="1"/>
</dbReference>
<dbReference type="PANTHER" id="PTHR47926">
    <property type="entry name" value="PENTATRICOPEPTIDE REPEAT-CONTAINING PROTEIN"/>
    <property type="match status" value="1"/>
</dbReference>
<dbReference type="InterPro" id="IPR011990">
    <property type="entry name" value="TPR-like_helical_dom_sf"/>
</dbReference>
<dbReference type="FunFam" id="1.25.40.10:FF:000344">
    <property type="entry name" value="Pentatricopeptide repeat-containing protein"/>
    <property type="match status" value="1"/>
</dbReference>
<dbReference type="GO" id="GO:0003723">
    <property type="term" value="F:RNA binding"/>
    <property type="evidence" value="ECO:0007669"/>
    <property type="project" value="InterPro"/>
</dbReference>
<dbReference type="AlphaFoldDB" id="A0AAN7M9C1"/>
<organism evidence="3 4">
    <name type="scientific">Trapa natans</name>
    <name type="common">Water chestnut</name>
    <dbReference type="NCBI Taxonomy" id="22666"/>
    <lineage>
        <taxon>Eukaryota</taxon>
        <taxon>Viridiplantae</taxon>
        <taxon>Streptophyta</taxon>
        <taxon>Embryophyta</taxon>
        <taxon>Tracheophyta</taxon>
        <taxon>Spermatophyta</taxon>
        <taxon>Magnoliopsida</taxon>
        <taxon>eudicotyledons</taxon>
        <taxon>Gunneridae</taxon>
        <taxon>Pentapetalae</taxon>
        <taxon>rosids</taxon>
        <taxon>malvids</taxon>
        <taxon>Myrtales</taxon>
        <taxon>Lythraceae</taxon>
        <taxon>Trapa</taxon>
    </lineage>
</organism>
<dbReference type="InterPro" id="IPR046960">
    <property type="entry name" value="PPR_At4g14850-like_plant"/>
</dbReference>
<gene>
    <name evidence="3" type="ORF">SAY86_021201</name>
</gene>
<protein>
    <recommendedName>
        <fullName evidence="5">Pentatricopeptide repeat-containing protein</fullName>
    </recommendedName>
</protein>
<name>A0AAN7M9C1_TRANT</name>
<dbReference type="Proteomes" id="UP001346149">
    <property type="component" value="Unassembled WGS sequence"/>
</dbReference>
<dbReference type="PROSITE" id="PS51375">
    <property type="entry name" value="PPR"/>
    <property type="match status" value="5"/>
</dbReference>
<comment type="caution">
    <text evidence="3">The sequence shown here is derived from an EMBL/GenBank/DDBJ whole genome shotgun (WGS) entry which is preliminary data.</text>
</comment>